<evidence type="ECO:0000256" key="9">
    <source>
        <dbReference type="SAM" id="Phobius"/>
    </source>
</evidence>
<dbReference type="Pfam" id="PF02632">
    <property type="entry name" value="BioY"/>
    <property type="match status" value="1"/>
</dbReference>
<reference evidence="10 11" key="1">
    <citation type="submission" date="2023-10" db="EMBL/GenBank/DDBJ databases">
        <title>Holzapfeliella saturejae sp. nov. isolated from Satureja montana flowers.</title>
        <authorList>
            <person name="Alcantara C."/>
            <person name="Zuniga M."/>
            <person name="Landete J.M."/>
            <person name="Monedero V."/>
        </authorList>
    </citation>
    <scope>NUCLEOTIDE SEQUENCE [LARGE SCALE GENOMIC DNA]</scope>
    <source>
        <strain evidence="10 11">He02</strain>
    </source>
</reference>
<evidence type="ECO:0000256" key="1">
    <source>
        <dbReference type="ARBA" id="ARBA00004651"/>
    </source>
</evidence>
<keyword evidence="7 8" id="KW-0472">Membrane</keyword>
<evidence type="ECO:0000256" key="7">
    <source>
        <dbReference type="ARBA" id="ARBA00023136"/>
    </source>
</evidence>
<dbReference type="Gene3D" id="1.10.1760.20">
    <property type="match status" value="1"/>
</dbReference>
<comment type="caution">
    <text evidence="10">The sequence shown here is derived from an EMBL/GenBank/DDBJ whole genome shotgun (WGS) entry which is preliminary data.</text>
</comment>
<dbReference type="PANTHER" id="PTHR34295:SF4">
    <property type="entry name" value="BIOTIN TRANSPORTER BIOY-RELATED"/>
    <property type="match status" value="1"/>
</dbReference>
<keyword evidence="11" id="KW-1185">Reference proteome</keyword>
<sequence>MTIKDLTYTALFTALIIVLGIFPPITIAILPVPLVIQNFGVLLAATLLGPKRATLSVLVFLILVALGLPFLTGGRGGIGVFFGPTSGYLLAWLGIPIVVSLTHRFINNRFKTWYATLFSLIIGGIVFVDIIGSLGVSLVSHLPYLQVLWSNIVFLPGDLIKVIVCFMIYQRVKKHV</sequence>
<comment type="similarity">
    <text evidence="2 8">Belongs to the BioY family.</text>
</comment>
<evidence type="ECO:0000256" key="2">
    <source>
        <dbReference type="ARBA" id="ARBA00010692"/>
    </source>
</evidence>
<feature type="transmembrane region" description="Helical" evidence="9">
    <location>
        <begin position="6"/>
        <end position="32"/>
    </location>
</feature>
<keyword evidence="5 9" id="KW-0812">Transmembrane</keyword>
<keyword evidence="4 8" id="KW-1003">Cell membrane</keyword>
<evidence type="ECO:0000256" key="8">
    <source>
        <dbReference type="PIRNR" id="PIRNR016661"/>
    </source>
</evidence>
<evidence type="ECO:0000256" key="5">
    <source>
        <dbReference type="ARBA" id="ARBA00022692"/>
    </source>
</evidence>
<feature type="transmembrane region" description="Helical" evidence="9">
    <location>
        <begin position="113"/>
        <end position="136"/>
    </location>
</feature>
<accession>A0ABU8SHQ9</accession>
<proteinExistence type="inferred from homology"/>
<evidence type="ECO:0000256" key="4">
    <source>
        <dbReference type="ARBA" id="ARBA00022475"/>
    </source>
</evidence>
<evidence type="ECO:0000313" key="11">
    <source>
        <dbReference type="Proteomes" id="UP001377804"/>
    </source>
</evidence>
<evidence type="ECO:0000313" key="10">
    <source>
        <dbReference type="EMBL" id="MEJ6348920.1"/>
    </source>
</evidence>
<dbReference type="InterPro" id="IPR003784">
    <property type="entry name" value="BioY"/>
</dbReference>
<keyword evidence="6 9" id="KW-1133">Transmembrane helix</keyword>
<gene>
    <name evidence="10" type="ORF">R4Y45_06775</name>
</gene>
<name>A0ABU8SHQ9_9LACO</name>
<dbReference type="EMBL" id="JAWMWG010000004">
    <property type="protein sequence ID" value="MEJ6348920.1"/>
    <property type="molecule type" value="Genomic_DNA"/>
</dbReference>
<evidence type="ECO:0000256" key="3">
    <source>
        <dbReference type="ARBA" id="ARBA00022448"/>
    </source>
</evidence>
<dbReference type="Proteomes" id="UP001377804">
    <property type="component" value="Unassembled WGS sequence"/>
</dbReference>
<feature type="transmembrane region" description="Helical" evidence="9">
    <location>
        <begin position="148"/>
        <end position="169"/>
    </location>
</feature>
<evidence type="ECO:0000256" key="6">
    <source>
        <dbReference type="ARBA" id="ARBA00022989"/>
    </source>
</evidence>
<dbReference type="RefSeq" id="WP_339970418.1">
    <property type="nucleotide sequence ID" value="NZ_JAWMWG010000004.1"/>
</dbReference>
<dbReference type="PANTHER" id="PTHR34295">
    <property type="entry name" value="BIOTIN TRANSPORTER BIOY"/>
    <property type="match status" value="1"/>
</dbReference>
<feature type="transmembrane region" description="Helical" evidence="9">
    <location>
        <begin position="78"/>
        <end position="101"/>
    </location>
</feature>
<comment type="subcellular location">
    <subcellularLocation>
        <location evidence="1 8">Cell membrane</location>
        <topology evidence="1 8">Multi-pass membrane protein</topology>
    </subcellularLocation>
</comment>
<protein>
    <recommendedName>
        <fullName evidence="8">Biotin transporter</fullName>
    </recommendedName>
</protein>
<organism evidence="10 11">
    <name type="scientific">Holzapfeliella saturejae</name>
    <dbReference type="NCBI Taxonomy" id="3082953"/>
    <lineage>
        <taxon>Bacteria</taxon>
        <taxon>Bacillati</taxon>
        <taxon>Bacillota</taxon>
        <taxon>Bacilli</taxon>
        <taxon>Lactobacillales</taxon>
        <taxon>Lactobacillaceae</taxon>
        <taxon>Holzapfeliella</taxon>
    </lineage>
</organism>
<feature type="transmembrane region" description="Helical" evidence="9">
    <location>
        <begin position="53"/>
        <end position="72"/>
    </location>
</feature>
<dbReference type="PIRSF" id="PIRSF016661">
    <property type="entry name" value="BioY"/>
    <property type="match status" value="1"/>
</dbReference>
<keyword evidence="3 8" id="KW-0813">Transport</keyword>